<gene>
    <name evidence="1" type="ORF">TCM_039376</name>
</gene>
<sequence length="67" mass="7749">MEMSDREKTLSKVEIALKQLSIEESRSFGDGKQVFNLMKVGIMRKKAKESRESNVNLKVKEIDYLVD</sequence>
<keyword evidence="2" id="KW-1185">Reference proteome</keyword>
<dbReference type="AlphaFoldDB" id="A0A061GQ54"/>
<dbReference type="EMBL" id="CM001887">
    <property type="protein sequence ID" value="EOY31990.1"/>
    <property type="molecule type" value="Genomic_DNA"/>
</dbReference>
<organism evidence="1 2">
    <name type="scientific">Theobroma cacao</name>
    <name type="common">Cacao</name>
    <name type="synonym">Cocoa</name>
    <dbReference type="NCBI Taxonomy" id="3641"/>
    <lineage>
        <taxon>Eukaryota</taxon>
        <taxon>Viridiplantae</taxon>
        <taxon>Streptophyta</taxon>
        <taxon>Embryophyta</taxon>
        <taxon>Tracheophyta</taxon>
        <taxon>Spermatophyta</taxon>
        <taxon>Magnoliopsida</taxon>
        <taxon>eudicotyledons</taxon>
        <taxon>Gunneridae</taxon>
        <taxon>Pentapetalae</taxon>
        <taxon>rosids</taxon>
        <taxon>malvids</taxon>
        <taxon>Malvales</taxon>
        <taxon>Malvaceae</taxon>
        <taxon>Byttnerioideae</taxon>
        <taxon>Theobroma</taxon>
    </lineage>
</organism>
<dbReference type="HOGENOM" id="CLU_2817643_0_0_1"/>
<dbReference type="Gramene" id="EOY31990">
    <property type="protein sequence ID" value="EOY31990"/>
    <property type="gene ID" value="TCM_039376"/>
</dbReference>
<protein>
    <submittedName>
        <fullName evidence="1">Uncharacterized protein</fullName>
    </submittedName>
</protein>
<evidence type="ECO:0000313" key="2">
    <source>
        <dbReference type="Proteomes" id="UP000026915"/>
    </source>
</evidence>
<evidence type="ECO:0000313" key="1">
    <source>
        <dbReference type="EMBL" id="EOY31990.1"/>
    </source>
</evidence>
<accession>A0A061GQ54</accession>
<dbReference type="Proteomes" id="UP000026915">
    <property type="component" value="Chromosome 9"/>
</dbReference>
<dbReference type="InParanoid" id="A0A061GQ54"/>
<reference evidence="1 2" key="1">
    <citation type="journal article" date="2013" name="Genome Biol.">
        <title>The genome sequence of the most widely cultivated cacao type and its use to identify candidate genes regulating pod color.</title>
        <authorList>
            <person name="Motamayor J.C."/>
            <person name="Mockaitis K."/>
            <person name="Schmutz J."/>
            <person name="Haiminen N."/>
            <person name="Iii D.L."/>
            <person name="Cornejo O."/>
            <person name="Findley S.D."/>
            <person name="Zheng P."/>
            <person name="Utro F."/>
            <person name="Royaert S."/>
            <person name="Saski C."/>
            <person name="Jenkins J."/>
            <person name="Podicheti R."/>
            <person name="Zhao M."/>
            <person name="Scheffler B.E."/>
            <person name="Stack J.C."/>
            <person name="Feltus F.A."/>
            <person name="Mustiga G.M."/>
            <person name="Amores F."/>
            <person name="Phillips W."/>
            <person name="Marelli J.P."/>
            <person name="May G.D."/>
            <person name="Shapiro H."/>
            <person name="Ma J."/>
            <person name="Bustamante C.D."/>
            <person name="Schnell R.J."/>
            <person name="Main D."/>
            <person name="Gilbert D."/>
            <person name="Parida L."/>
            <person name="Kuhn D.N."/>
        </authorList>
    </citation>
    <scope>NUCLEOTIDE SEQUENCE [LARGE SCALE GENOMIC DNA]</scope>
    <source>
        <strain evidence="2">cv. Matina 1-6</strain>
    </source>
</reference>
<proteinExistence type="predicted"/>
<name>A0A061GQ54_THECC</name>